<dbReference type="Gene3D" id="1.10.287.470">
    <property type="entry name" value="Helix hairpin bin"/>
    <property type="match status" value="1"/>
</dbReference>
<dbReference type="AlphaFoldDB" id="A0A0V0XPB2"/>
<keyword evidence="1" id="KW-0812">Transmembrane</keyword>
<evidence type="ECO:0000313" key="3">
    <source>
        <dbReference type="EMBL" id="KRX89866.1"/>
    </source>
</evidence>
<keyword evidence="1" id="KW-1133">Transmembrane helix</keyword>
<evidence type="ECO:0000259" key="2">
    <source>
        <dbReference type="Pfam" id="PF09058"/>
    </source>
</evidence>
<evidence type="ECO:0000256" key="1">
    <source>
        <dbReference type="SAM" id="Phobius"/>
    </source>
</evidence>
<evidence type="ECO:0000313" key="4">
    <source>
        <dbReference type="Proteomes" id="UP000054815"/>
    </source>
</evidence>
<dbReference type="Pfam" id="PF09058">
    <property type="entry name" value="L27_1"/>
    <property type="match status" value="1"/>
</dbReference>
<protein>
    <submittedName>
        <fullName evidence="3">Disks large 1 tumor suppressor protein</fullName>
    </submittedName>
</protein>
<proteinExistence type="predicted"/>
<feature type="transmembrane region" description="Helical" evidence="1">
    <location>
        <begin position="56"/>
        <end position="76"/>
    </location>
</feature>
<accession>A0A0V0XPB2</accession>
<reference evidence="3 4" key="1">
    <citation type="submission" date="2015-01" db="EMBL/GenBank/DDBJ databases">
        <title>Evolution of Trichinella species and genotypes.</title>
        <authorList>
            <person name="Korhonen P.K."/>
            <person name="Edoardo P."/>
            <person name="Giuseppe L.R."/>
            <person name="Gasser R.B."/>
        </authorList>
    </citation>
    <scope>NUCLEOTIDE SEQUENCE [LARGE SCALE GENOMIC DNA]</scope>
    <source>
        <strain evidence="3">ISS141</strain>
    </source>
</reference>
<dbReference type="InterPro" id="IPR015143">
    <property type="entry name" value="L27_1"/>
</dbReference>
<dbReference type="InterPro" id="IPR036892">
    <property type="entry name" value="L27_dom_sf"/>
</dbReference>
<dbReference type="Proteomes" id="UP000054815">
    <property type="component" value="Unassembled WGS sequence"/>
</dbReference>
<name>A0A0V0XPB2_TRIPS</name>
<dbReference type="SUPFAM" id="SSF101288">
    <property type="entry name" value="L27 domain"/>
    <property type="match status" value="1"/>
</dbReference>
<sequence>MVDAILQKAHRALELLEEYHKSLIRADDRQLREAIERVITIFKCRLFQALLGKFEFPIHIFLVLYGVVLAVVKLMIFHLDFLHNSCNFCSHTERLREDEEREREIGFSFPAFHSFVAGGKRRVKV</sequence>
<gene>
    <name evidence="3" type="primary">dlg1</name>
    <name evidence="3" type="ORF">T4E_6645</name>
</gene>
<dbReference type="EMBL" id="JYDU01000184">
    <property type="protein sequence ID" value="KRX89866.1"/>
    <property type="molecule type" value="Genomic_DNA"/>
</dbReference>
<comment type="caution">
    <text evidence="3">The sequence shown here is derived from an EMBL/GenBank/DDBJ whole genome shotgun (WGS) entry which is preliminary data.</text>
</comment>
<dbReference type="STRING" id="6337.A0A0V0XPB2"/>
<organism evidence="3 4">
    <name type="scientific">Trichinella pseudospiralis</name>
    <name type="common">Parasitic roundworm</name>
    <dbReference type="NCBI Taxonomy" id="6337"/>
    <lineage>
        <taxon>Eukaryota</taxon>
        <taxon>Metazoa</taxon>
        <taxon>Ecdysozoa</taxon>
        <taxon>Nematoda</taxon>
        <taxon>Enoplea</taxon>
        <taxon>Dorylaimia</taxon>
        <taxon>Trichinellida</taxon>
        <taxon>Trichinellidae</taxon>
        <taxon>Trichinella</taxon>
    </lineage>
</organism>
<feature type="domain" description="L27-1" evidence="2">
    <location>
        <begin position="8"/>
        <end position="52"/>
    </location>
</feature>
<keyword evidence="1" id="KW-0472">Membrane</keyword>